<dbReference type="RefSeq" id="WP_386819663.1">
    <property type="nucleotide sequence ID" value="NZ_JBHUIT010000008.1"/>
</dbReference>
<evidence type="ECO:0000256" key="5">
    <source>
        <dbReference type="SAM" id="SignalP"/>
    </source>
</evidence>
<dbReference type="CDD" id="cd02696">
    <property type="entry name" value="MurNAc-LAA"/>
    <property type="match status" value="1"/>
</dbReference>
<proteinExistence type="predicted"/>
<dbReference type="Pfam" id="PF01520">
    <property type="entry name" value="Amidase_3"/>
    <property type="match status" value="1"/>
</dbReference>
<feature type="region of interest" description="Disordered" evidence="4">
    <location>
        <begin position="213"/>
        <end position="242"/>
    </location>
</feature>
<sequence length="242" mass="26260">MRSLLLLTLVAILPCCSPVAGPSGSSSHGGLDEWGNRPGPQGFRTVIIDAGHGGHDSGAVSRHTGQKEKDLTLDLAKRLRSELGSSFRTVMMRDNDRFVDLDDRVAFANRYPDAILVSLHFNAGPSHLSGPETYYWRVDSHGLAVRCHKAMKSLASDSRSRKMVRRRLRLTRNPGIPCLLLEGGYLSNAQEARKIASPAYRQKLAENIASAIRSQSAHGDAGTGARPAFIKAPPSRPTDAPE</sequence>
<dbReference type="EC" id="3.5.1.28" evidence="2"/>
<comment type="caution">
    <text evidence="7">The sequence shown here is derived from an EMBL/GenBank/DDBJ whole genome shotgun (WGS) entry which is preliminary data.</text>
</comment>
<dbReference type="Gene3D" id="3.40.630.40">
    <property type="entry name" value="Zn-dependent exopeptidases"/>
    <property type="match status" value="1"/>
</dbReference>
<evidence type="ECO:0000313" key="7">
    <source>
        <dbReference type="EMBL" id="MFD2256437.1"/>
    </source>
</evidence>
<dbReference type="GO" id="GO:0008745">
    <property type="term" value="F:N-acetylmuramoyl-L-alanine amidase activity"/>
    <property type="evidence" value="ECO:0007669"/>
    <property type="project" value="UniProtKB-EC"/>
</dbReference>
<feature type="domain" description="MurNAc-LAA" evidence="6">
    <location>
        <begin position="105"/>
        <end position="213"/>
    </location>
</feature>
<keyword evidence="3 7" id="KW-0378">Hydrolase</keyword>
<dbReference type="SUPFAM" id="SSF53187">
    <property type="entry name" value="Zn-dependent exopeptidases"/>
    <property type="match status" value="1"/>
</dbReference>
<evidence type="ECO:0000256" key="1">
    <source>
        <dbReference type="ARBA" id="ARBA00001561"/>
    </source>
</evidence>
<comment type="catalytic activity">
    <reaction evidence="1">
        <text>Hydrolyzes the link between N-acetylmuramoyl residues and L-amino acid residues in certain cell-wall glycopeptides.</text>
        <dbReference type="EC" id="3.5.1.28"/>
    </reaction>
</comment>
<dbReference type="EMBL" id="JBHUIT010000008">
    <property type="protein sequence ID" value="MFD2256437.1"/>
    <property type="molecule type" value="Genomic_DNA"/>
</dbReference>
<feature type="signal peptide" evidence="5">
    <location>
        <begin position="1"/>
        <end position="20"/>
    </location>
</feature>
<dbReference type="InterPro" id="IPR050695">
    <property type="entry name" value="N-acetylmuramoyl_amidase_3"/>
</dbReference>
<dbReference type="SMART" id="SM00646">
    <property type="entry name" value="Ami_3"/>
    <property type="match status" value="1"/>
</dbReference>
<evidence type="ECO:0000259" key="6">
    <source>
        <dbReference type="SMART" id="SM00646"/>
    </source>
</evidence>
<dbReference type="InterPro" id="IPR002508">
    <property type="entry name" value="MurNAc-LAA_cat"/>
</dbReference>
<keyword evidence="5" id="KW-0732">Signal</keyword>
<organism evidence="7 8">
    <name type="scientific">Luteolibacter algae</name>
    <dbReference type="NCBI Taxonomy" id="454151"/>
    <lineage>
        <taxon>Bacteria</taxon>
        <taxon>Pseudomonadati</taxon>
        <taxon>Verrucomicrobiota</taxon>
        <taxon>Verrucomicrobiia</taxon>
        <taxon>Verrucomicrobiales</taxon>
        <taxon>Verrucomicrobiaceae</taxon>
        <taxon>Luteolibacter</taxon>
    </lineage>
</organism>
<accession>A0ABW5D6D5</accession>
<dbReference type="PANTHER" id="PTHR30404:SF0">
    <property type="entry name" value="N-ACETYLMURAMOYL-L-ALANINE AMIDASE AMIC"/>
    <property type="match status" value="1"/>
</dbReference>
<dbReference type="PANTHER" id="PTHR30404">
    <property type="entry name" value="N-ACETYLMURAMOYL-L-ALANINE AMIDASE"/>
    <property type="match status" value="1"/>
</dbReference>
<protein>
    <recommendedName>
        <fullName evidence="2">N-acetylmuramoyl-L-alanine amidase</fullName>
        <ecNumber evidence="2">3.5.1.28</ecNumber>
    </recommendedName>
</protein>
<feature type="chain" id="PRO_5047305771" description="N-acetylmuramoyl-L-alanine amidase" evidence="5">
    <location>
        <begin position="21"/>
        <end position="242"/>
    </location>
</feature>
<keyword evidence="8" id="KW-1185">Reference proteome</keyword>
<evidence type="ECO:0000256" key="3">
    <source>
        <dbReference type="ARBA" id="ARBA00022801"/>
    </source>
</evidence>
<evidence type="ECO:0000256" key="4">
    <source>
        <dbReference type="SAM" id="MobiDB-lite"/>
    </source>
</evidence>
<dbReference type="Proteomes" id="UP001597375">
    <property type="component" value="Unassembled WGS sequence"/>
</dbReference>
<evidence type="ECO:0000256" key="2">
    <source>
        <dbReference type="ARBA" id="ARBA00011901"/>
    </source>
</evidence>
<gene>
    <name evidence="7" type="ORF">ACFSSA_07110</name>
</gene>
<name>A0ABW5D6D5_9BACT</name>
<reference evidence="8" key="1">
    <citation type="journal article" date="2019" name="Int. J. Syst. Evol. Microbiol.">
        <title>The Global Catalogue of Microorganisms (GCM) 10K type strain sequencing project: providing services to taxonomists for standard genome sequencing and annotation.</title>
        <authorList>
            <consortium name="The Broad Institute Genomics Platform"/>
            <consortium name="The Broad Institute Genome Sequencing Center for Infectious Disease"/>
            <person name="Wu L."/>
            <person name="Ma J."/>
        </authorList>
    </citation>
    <scope>NUCLEOTIDE SEQUENCE [LARGE SCALE GENOMIC DNA]</scope>
    <source>
        <strain evidence="8">CGMCC 4.7106</strain>
    </source>
</reference>
<evidence type="ECO:0000313" key="8">
    <source>
        <dbReference type="Proteomes" id="UP001597375"/>
    </source>
</evidence>